<dbReference type="OrthoDB" id="9801098at2"/>
<evidence type="ECO:0000313" key="6">
    <source>
        <dbReference type="EMBL" id="KFI18313.1"/>
    </source>
</evidence>
<protein>
    <recommendedName>
        <fullName evidence="3">AMP nucleosidase</fullName>
        <ecNumber evidence="2">3.2.2.4</ecNumber>
    </recommendedName>
    <alternativeName>
        <fullName evidence="3">AMP nucleosidase</fullName>
    </alternativeName>
</protein>
<name>A0A0E2YY09_9GAMM</name>
<dbReference type="Pfam" id="PF03641">
    <property type="entry name" value="Lysine_decarbox"/>
    <property type="match status" value="1"/>
</dbReference>
<evidence type="ECO:0000256" key="1">
    <source>
        <dbReference type="ARBA" id="ARBA00000274"/>
    </source>
</evidence>
<dbReference type="GO" id="GO:0008714">
    <property type="term" value="F:AMP nucleosidase activity"/>
    <property type="evidence" value="ECO:0007669"/>
    <property type="project" value="UniProtKB-EC"/>
</dbReference>
<keyword evidence="5" id="KW-0472">Membrane</keyword>
<evidence type="ECO:0000313" key="7">
    <source>
        <dbReference type="Proteomes" id="UP000028839"/>
    </source>
</evidence>
<comment type="catalytic activity">
    <reaction evidence="1">
        <text>AMP + H2O = D-ribose 5-phosphate + adenine</text>
        <dbReference type="Rhea" id="RHEA:20129"/>
        <dbReference type="ChEBI" id="CHEBI:15377"/>
        <dbReference type="ChEBI" id="CHEBI:16708"/>
        <dbReference type="ChEBI" id="CHEBI:78346"/>
        <dbReference type="ChEBI" id="CHEBI:456215"/>
        <dbReference type="EC" id="3.2.2.4"/>
    </reaction>
</comment>
<evidence type="ECO:0000256" key="5">
    <source>
        <dbReference type="SAM" id="Phobius"/>
    </source>
</evidence>
<gene>
    <name evidence="6" type="ORF">IB75_15075</name>
</gene>
<organism evidence="6 7">
    <name type="scientific">Nitrosococcus oceani C-27</name>
    <dbReference type="NCBI Taxonomy" id="314279"/>
    <lineage>
        <taxon>Bacteria</taxon>
        <taxon>Pseudomonadati</taxon>
        <taxon>Pseudomonadota</taxon>
        <taxon>Gammaproteobacteria</taxon>
        <taxon>Chromatiales</taxon>
        <taxon>Chromatiaceae</taxon>
        <taxon>Nitrosococcus</taxon>
    </lineage>
</organism>
<keyword evidence="5" id="KW-1133">Transmembrane helix</keyword>
<feature type="transmembrane region" description="Helical" evidence="5">
    <location>
        <begin position="171"/>
        <end position="190"/>
    </location>
</feature>
<feature type="coiled-coil region" evidence="4">
    <location>
        <begin position="62"/>
        <end position="112"/>
    </location>
</feature>
<keyword evidence="5" id="KW-0812">Transmembrane</keyword>
<dbReference type="PANTHER" id="PTHR43393">
    <property type="entry name" value="CYTOKININ RIBOSIDE 5'-MONOPHOSPHATE PHOSPHORIBOHYDROLASE"/>
    <property type="match status" value="1"/>
</dbReference>
<evidence type="ECO:0000256" key="4">
    <source>
        <dbReference type="SAM" id="Coils"/>
    </source>
</evidence>
<comment type="caution">
    <text evidence="6">The sequence shown here is derived from an EMBL/GenBank/DDBJ whole genome shotgun (WGS) entry which is preliminary data.</text>
</comment>
<evidence type="ECO:0000256" key="2">
    <source>
        <dbReference type="ARBA" id="ARBA00011985"/>
    </source>
</evidence>
<reference evidence="6 7" key="1">
    <citation type="submission" date="2014-07" db="EMBL/GenBank/DDBJ databases">
        <title>Comparative analysis of Nitrosococcus oceani genome inventories of strains from Pacific and Atlantic gyres.</title>
        <authorList>
            <person name="Lim C.K."/>
            <person name="Wang L."/>
            <person name="Sayavedra-Soto L.A."/>
            <person name="Klotz M.G."/>
        </authorList>
    </citation>
    <scope>NUCLEOTIDE SEQUENCE [LARGE SCALE GENOMIC DNA]</scope>
    <source>
        <strain evidence="6 7">C-27</strain>
    </source>
</reference>
<dbReference type="EMBL" id="JPGN01000085">
    <property type="protein sequence ID" value="KFI18313.1"/>
    <property type="molecule type" value="Genomic_DNA"/>
</dbReference>
<dbReference type="PANTHER" id="PTHR43393:SF3">
    <property type="entry name" value="LYSINE DECARBOXYLASE-LIKE PROTEIN"/>
    <property type="match status" value="1"/>
</dbReference>
<dbReference type="Gene3D" id="3.40.50.450">
    <property type="match status" value="1"/>
</dbReference>
<accession>A0A0E2YY09</accession>
<dbReference type="GO" id="GO:0005829">
    <property type="term" value="C:cytosol"/>
    <property type="evidence" value="ECO:0007669"/>
    <property type="project" value="TreeGrafter"/>
</dbReference>
<dbReference type="AlphaFoldDB" id="A0A0E2YY09"/>
<keyword evidence="4" id="KW-0175">Coiled coil</keyword>
<dbReference type="InterPro" id="IPR031100">
    <property type="entry name" value="LOG_fam"/>
</dbReference>
<evidence type="ECO:0000256" key="3">
    <source>
        <dbReference type="ARBA" id="ARBA00031983"/>
    </source>
</evidence>
<dbReference type="EC" id="3.2.2.4" evidence="2"/>
<proteinExistence type="predicted"/>
<dbReference type="SUPFAM" id="SSF102405">
    <property type="entry name" value="MCP/YpsA-like"/>
    <property type="match status" value="1"/>
</dbReference>
<dbReference type="HOGENOM" id="CLU_058336_0_0_6"/>
<dbReference type="Proteomes" id="UP000028839">
    <property type="component" value="Unassembled WGS sequence"/>
</dbReference>
<dbReference type="InterPro" id="IPR052341">
    <property type="entry name" value="LOG_family_nucleotidases"/>
</dbReference>
<sequence>MPPKRRPLPESYRNEEFLSSREARSLRILSEYLEPQRRFARYKVDDTVVFMGSARTLPQAQAEQALKEAKESTGDISKAERQLEMSKYYEAARELARRLTEWSKALSDEERRFVVCTGGGPGIMEAANRGASEAKGMNIGLTISIPIEEFDNSYITRELSFHFHYFFMRKFWFAYLAKAIIVFPGGFGTLDELFELLTLMQTGKIRKHLPIILFGKAYWNEVINFDALVRYSNIDPQDLDLLYQTDSVDEAYAFLIDHLTRYAIEERGAIL</sequence>